<dbReference type="Pfam" id="PF23849">
    <property type="entry name" value="Phage_TTP_2"/>
    <property type="match status" value="1"/>
</dbReference>
<reference evidence="1" key="1">
    <citation type="submission" date="2020-04" db="EMBL/GenBank/DDBJ databases">
        <authorList>
            <person name="Chiriac C."/>
            <person name="Salcher M."/>
            <person name="Ghai R."/>
            <person name="Kavagutti S V."/>
        </authorList>
    </citation>
    <scope>NUCLEOTIDE SEQUENCE</scope>
</reference>
<name>A0A6J5KW03_9CAUD</name>
<dbReference type="InterPro" id="IPR057120">
    <property type="entry name" value="Phage_TTP_2"/>
</dbReference>
<sequence>MAKLNDFIAQVKSSGLMRTARYSVIIPDTVKGQLLNLYCDQVQLPGINYSTSANMSYGETREIPYGRMFDPVTMSFYVDNNMDIKRFFDSWLYSIQNPTDRTFNYYNDYVKTIQIIVEDLENKEKYSVELVECYPKTVSSISLDYASKDIMKLSVTMTYKHWKILPINGVTDSEYISNSIFGSTPNFGIFNNLATNAIGIVENYGVTLLQNKLIGL</sequence>
<gene>
    <name evidence="1" type="ORF">UFOVP84_5</name>
</gene>
<organism evidence="1">
    <name type="scientific">uncultured Caudovirales phage</name>
    <dbReference type="NCBI Taxonomy" id="2100421"/>
    <lineage>
        <taxon>Viruses</taxon>
        <taxon>Duplodnaviria</taxon>
        <taxon>Heunggongvirae</taxon>
        <taxon>Uroviricota</taxon>
        <taxon>Caudoviricetes</taxon>
        <taxon>Peduoviridae</taxon>
        <taxon>Maltschvirus</taxon>
        <taxon>Maltschvirus maltsch</taxon>
    </lineage>
</organism>
<protein>
    <submittedName>
        <fullName evidence="1">Tail tube protein</fullName>
    </submittedName>
</protein>
<accession>A0A6J5KW03</accession>
<evidence type="ECO:0000313" key="1">
    <source>
        <dbReference type="EMBL" id="CAB4126594.1"/>
    </source>
</evidence>
<dbReference type="EMBL" id="LR796208">
    <property type="protein sequence ID" value="CAB4126594.1"/>
    <property type="molecule type" value="Genomic_DNA"/>
</dbReference>
<proteinExistence type="predicted"/>